<evidence type="ECO:0000256" key="8">
    <source>
        <dbReference type="SAM" id="Phobius"/>
    </source>
</evidence>
<feature type="domain" description="WSC" evidence="10">
    <location>
        <begin position="38"/>
        <end position="130"/>
    </location>
</feature>
<dbReference type="GO" id="GO:0005886">
    <property type="term" value="C:plasma membrane"/>
    <property type="evidence" value="ECO:0007669"/>
    <property type="project" value="TreeGrafter"/>
</dbReference>
<proteinExistence type="predicted"/>
<name>A0A0H1BBX0_9EURO</name>
<gene>
    <name evidence="11" type="ORF">EMPG_15950</name>
</gene>
<evidence type="ECO:0000256" key="2">
    <source>
        <dbReference type="ARBA" id="ARBA00022692"/>
    </source>
</evidence>
<keyword evidence="12" id="KW-1185">Reference proteome</keyword>
<dbReference type="AlphaFoldDB" id="A0A0H1BBX0"/>
<keyword evidence="2 8" id="KW-0812">Transmembrane</keyword>
<dbReference type="PANTHER" id="PTHR24269:SF23">
    <property type="entry name" value="PLASMA MEMBRANE SENSOR TRANSDUCER (EUROFUNG)"/>
    <property type="match status" value="1"/>
</dbReference>
<feature type="transmembrane region" description="Helical" evidence="8">
    <location>
        <begin position="183"/>
        <end position="204"/>
    </location>
</feature>
<evidence type="ECO:0000259" key="10">
    <source>
        <dbReference type="PROSITE" id="PS51212"/>
    </source>
</evidence>
<protein>
    <recommendedName>
        <fullName evidence="10">WSC domain-containing protein</fullName>
    </recommendedName>
</protein>
<evidence type="ECO:0000256" key="3">
    <source>
        <dbReference type="ARBA" id="ARBA00022729"/>
    </source>
</evidence>
<evidence type="ECO:0000256" key="6">
    <source>
        <dbReference type="ARBA" id="ARBA00023180"/>
    </source>
</evidence>
<feature type="chain" id="PRO_5005199572" description="WSC domain-containing protein" evidence="9">
    <location>
        <begin position="20"/>
        <end position="281"/>
    </location>
</feature>
<dbReference type="PROSITE" id="PS51212">
    <property type="entry name" value="WSC"/>
    <property type="match status" value="1"/>
</dbReference>
<evidence type="ECO:0000256" key="7">
    <source>
        <dbReference type="SAM" id="MobiDB-lite"/>
    </source>
</evidence>
<keyword evidence="5 8" id="KW-0472">Membrane</keyword>
<evidence type="ECO:0000256" key="5">
    <source>
        <dbReference type="ARBA" id="ARBA00023136"/>
    </source>
</evidence>
<dbReference type="OrthoDB" id="2019572at2759"/>
<dbReference type="PANTHER" id="PTHR24269">
    <property type="entry name" value="KREMEN PROTEIN"/>
    <property type="match status" value="1"/>
</dbReference>
<keyword evidence="3 9" id="KW-0732">Signal</keyword>
<dbReference type="EMBL" id="LDEV01002556">
    <property type="protein sequence ID" value="KLJ08618.1"/>
    <property type="molecule type" value="Genomic_DNA"/>
</dbReference>
<feature type="region of interest" description="Disordered" evidence="7">
    <location>
        <begin position="225"/>
        <end position="281"/>
    </location>
</feature>
<evidence type="ECO:0000256" key="1">
    <source>
        <dbReference type="ARBA" id="ARBA00004167"/>
    </source>
</evidence>
<organism evidence="11 12">
    <name type="scientific">Blastomyces silverae</name>
    <dbReference type="NCBI Taxonomy" id="2060906"/>
    <lineage>
        <taxon>Eukaryota</taxon>
        <taxon>Fungi</taxon>
        <taxon>Dikarya</taxon>
        <taxon>Ascomycota</taxon>
        <taxon>Pezizomycotina</taxon>
        <taxon>Eurotiomycetes</taxon>
        <taxon>Eurotiomycetidae</taxon>
        <taxon>Onygenales</taxon>
        <taxon>Ajellomycetaceae</taxon>
        <taxon>Blastomyces</taxon>
    </lineage>
</organism>
<dbReference type="SMART" id="SM00321">
    <property type="entry name" value="WSC"/>
    <property type="match status" value="1"/>
</dbReference>
<comment type="subcellular location">
    <subcellularLocation>
        <location evidence="1">Membrane</location>
        <topology evidence="1">Single-pass membrane protein</topology>
    </subcellularLocation>
</comment>
<evidence type="ECO:0000313" key="12">
    <source>
        <dbReference type="Proteomes" id="UP000053573"/>
    </source>
</evidence>
<reference evidence="12" key="1">
    <citation type="journal article" date="2015" name="PLoS Genet.">
        <title>The dynamic genome and transcriptome of the human fungal pathogen Blastomyces and close relative Emmonsia.</title>
        <authorList>
            <person name="Munoz J.F."/>
            <person name="Gauthier G.M."/>
            <person name="Desjardins C.A."/>
            <person name="Gallo J.E."/>
            <person name="Holder J."/>
            <person name="Sullivan T.D."/>
            <person name="Marty A.J."/>
            <person name="Carmen J.C."/>
            <person name="Chen Z."/>
            <person name="Ding L."/>
            <person name="Gujja S."/>
            <person name="Magrini V."/>
            <person name="Misas E."/>
            <person name="Mitreva M."/>
            <person name="Priest M."/>
            <person name="Saif S."/>
            <person name="Whiston E.A."/>
            <person name="Young S."/>
            <person name="Zeng Q."/>
            <person name="Goldman W.E."/>
            <person name="Mardis E.R."/>
            <person name="Taylor J.W."/>
            <person name="McEwen J.G."/>
            <person name="Clay O.K."/>
            <person name="Klein B.S."/>
            <person name="Cuomo C.A."/>
        </authorList>
    </citation>
    <scope>NUCLEOTIDE SEQUENCE [LARGE SCALE GENOMIC DNA]</scope>
    <source>
        <strain evidence="12">UAMH 139</strain>
    </source>
</reference>
<keyword evidence="4 8" id="KW-1133">Transmembrane helix</keyword>
<sequence>MKFIYQGLLLAVLVGIGTTDPVRVVRQAPKEPQIPVNKTVDKGCYKSSKPLEDFGEYTWQSTGHCQQVCVKNNKPVMALFAGSNCFCGDQIPRESDKTKLSACNAKCDGWPTETCSSGGGLEAFHVYLSGFIQERFIPVLGGKSTTADGSSSTQTSSSSGNGAPTVVVTADGDSGKGPNKAGIAAGVVVGVVALGALIGGGFFFMKHKKRKAVEEEYRRNATISSFVSGGKPGSSQHTSLSDSRLDPAMMSQRRQSNGSIADDQDFSRRILKVTNPDGSHY</sequence>
<dbReference type="Pfam" id="PF01822">
    <property type="entry name" value="WSC"/>
    <property type="match status" value="1"/>
</dbReference>
<dbReference type="STRING" id="2060906.A0A0H1BBX0"/>
<dbReference type="InterPro" id="IPR002889">
    <property type="entry name" value="WSC_carb-bd"/>
</dbReference>
<evidence type="ECO:0000256" key="9">
    <source>
        <dbReference type="SAM" id="SignalP"/>
    </source>
</evidence>
<feature type="compositionally biased region" description="Polar residues" evidence="7">
    <location>
        <begin position="225"/>
        <end position="242"/>
    </location>
</feature>
<evidence type="ECO:0000256" key="4">
    <source>
        <dbReference type="ARBA" id="ARBA00022989"/>
    </source>
</evidence>
<feature type="region of interest" description="Disordered" evidence="7">
    <location>
        <begin position="143"/>
        <end position="175"/>
    </location>
</feature>
<dbReference type="Proteomes" id="UP000053573">
    <property type="component" value="Unassembled WGS sequence"/>
</dbReference>
<feature type="signal peptide" evidence="9">
    <location>
        <begin position="1"/>
        <end position="19"/>
    </location>
</feature>
<comment type="caution">
    <text evidence="11">The sequence shown here is derived from an EMBL/GenBank/DDBJ whole genome shotgun (WGS) entry which is preliminary data.</text>
</comment>
<dbReference type="InterPro" id="IPR051836">
    <property type="entry name" value="Kremen_rcpt"/>
</dbReference>
<accession>A0A0H1BBX0</accession>
<keyword evidence="6" id="KW-0325">Glycoprotein</keyword>
<evidence type="ECO:0000313" key="11">
    <source>
        <dbReference type="EMBL" id="KLJ08618.1"/>
    </source>
</evidence>
<feature type="compositionally biased region" description="Low complexity" evidence="7">
    <location>
        <begin position="144"/>
        <end position="159"/>
    </location>
</feature>